<reference evidence="1 2" key="3">
    <citation type="submission" date="2023-06" db="EMBL/GenBank/DDBJ databases">
        <authorList>
            <person name="Zeman M."/>
            <person name="Kubasova T."/>
            <person name="Jahodarova E."/>
            <person name="Nykrynova M."/>
            <person name="Rychlik I."/>
        </authorList>
    </citation>
    <scope>NUCLEOTIDE SEQUENCE [LARGE SCALE GENOMIC DNA]</scope>
    <source>
        <strain evidence="1 2">ET340</strain>
    </source>
</reference>
<reference evidence="1 2" key="2">
    <citation type="submission" date="2023-06" db="EMBL/GenBank/DDBJ databases">
        <title>Identification and characterization of horizontal gene transfer across gut microbiota members of farm animals based on homology search.</title>
        <authorList>
            <person name="Schwarzerova J."/>
            <person name="Nykrynova M."/>
            <person name="Jureckova K."/>
            <person name="Cejkova D."/>
            <person name="Rychlik I."/>
        </authorList>
    </citation>
    <scope>NUCLEOTIDE SEQUENCE [LARGE SCALE GENOMIC DNA]</scope>
    <source>
        <strain evidence="1 2">ET340</strain>
    </source>
</reference>
<accession>A0ABT7UMD3</accession>
<dbReference type="RefSeq" id="WP_289598865.1">
    <property type="nucleotide sequence ID" value="NZ_JAUDCL010000002.1"/>
</dbReference>
<reference evidence="2" key="1">
    <citation type="submission" date="2023-06" db="EMBL/GenBank/DDBJ databases">
        <title>Identification and characterization of horizontal gene transfer across gut microbiota members of farm animals based on homology search.</title>
        <authorList>
            <person name="Zeman M."/>
            <person name="Kubasova T."/>
            <person name="Jahodarova E."/>
            <person name="Nykrynova M."/>
            <person name="Rychlik I."/>
        </authorList>
    </citation>
    <scope>NUCLEOTIDE SEQUENCE [LARGE SCALE GENOMIC DNA]</scope>
    <source>
        <strain evidence="2">ET340</strain>
    </source>
</reference>
<sequence length="199" mass="22301">MSHTPLGAFAAWLECTDMTGAEKEECLRLVRRGFSQPADLLLLGGPGAEERLLLRALGVHRNRSSMPQQLGNWRLWPCPAGREQRACLVRFLQTGGTSGRKKLVILFSAPGRGGRLRARRVWRRACAEAEQPLEQFPALAVQAGWAGRPNPRRFRHQENSEWRLQQAAVDCLGRQVPVLTVTAGRGREQLWYQLAKSLA</sequence>
<evidence type="ECO:0000313" key="1">
    <source>
        <dbReference type="EMBL" id="MDM8200058.1"/>
    </source>
</evidence>
<proteinExistence type="predicted"/>
<dbReference type="EMBL" id="JAUDCL010000002">
    <property type="protein sequence ID" value="MDM8200058.1"/>
    <property type="molecule type" value="Genomic_DNA"/>
</dbReference>
<comment type="caution">
    <text evidence="1">The sequence shown here is derived from an EMBL/GenBank/DDBJ whole genome shotgun (WGS) entry which is preliminary data.</text>
</comment>
<evidence type="ECO:0000313" key="2">
    <source>
        <dbReference type="Proteomes" id="UP001529380"/>
    </source>
</evidence>
<dbReference type="Proteomes" id="UP001529380">
    <property type="component" value="Unassembled WGS sequence"/>
</dbReference>
<keyword evidence="2" id="KW-1185">Reference proteome</keyword>
<gene>
    <name evidence="1" type="ORF">QUW08_01915</name>
</gene>
<protein>
    <submittedName>
        <fullName evidence="1">Uncharacterized protein</fullName>
    </submittedName>
</protein>
<name>A0ABT7UMD3_9FIRM</name>
<organism evidence="1 2">
    <name type="scientific">Allofournierella massiliensis</name>
    <dbReference type="NCBI Taxonomy" id="1650663"/>
    <lineage>
        <taxon>Bacteria</taxon>
        <taxon>Bacillati</taxon>
        <taxon>Bacillota</taxon>
        <taxon>Clostridia</taxon>
        <taxon>Eubacteriales</taxon>
        <taxon>Oscillospiraceae</taxon>
        <taxon>Allofournierella</taxon>
    </lineage>
</organism>